<dbReference type="AlphaFoldDB" id="A0A139WR30"/>
<reference evidence="1 2" key="1">
    <citation type="journal article" date="2013" name="Genome Biol. Evol.">
        <title>Genomes of Stigonematalean cyanobacteria (subsection V) and the evolution of oxygenic photosynthesis from prokaryotes to plastids.</title>
        <authorList>
            <person name="Dagan T."/>
            <person name="Roettger M."/>
            <person name="Stucken K."/>
            <person name="Landan G."/>
            <person name="Koch R."/>
            <person name="Major P."/>
            <person name="Gould S.B."/>
            <person name="Goremykin V.V."/>
            <person name="Rippka R."/>
            <person name="Tandeau de Marsac N."/>
            <person name="Gugger M."/>
            <person name="Lockhart P.J."/>
            <person name="Allen J.F."/>
            <person name="Brune I."/>
            <person name="Maus I."/>
            <person name="Puhler A."/>
            <person name="Martin W.F."/>
        </authorList>
    </citation>
    <scope>NUCLEOTIDE SEQUENCE [LARGE SCALE GENOMIC DNA]</scope>
    <source>
        <strain evidence="1 2">PCC 7110</strain>
    </source>
</reference>
<evidence type="ECO:0000313" key="2">
    <source>
        <dbReference type="Proteomes" id="UP000076925"/>
    </source>
</evidence>
<protein>
    <recommendedName>
        <fullName evidence="3">Transposase</fullName>
    </recommendedName>
</protein>
<sequence length="63" mass="7267">MWGAIALTPITTNLLTLQQFIKSPWTILLIKIWKTKPHLVDGVWSFLAEMMRKSGRFHQTAIS</sequence>
<dbReference type="EMBL" id="ANNX02000064">
    <property type="protein sequence ID" value="KYC34900.1"/>
    <property type="molecule type" value="Genomic_DNA"/>
</dbReference>
<dbReference type="STRING" id="128403.WA1_50205"/>
<name>A0A139WR30_9CYAN</name>
<comment type="caution">
    <text evidence="1">The sequence shown here is derived from an EMBL/GenBank/DDBJ whole genome shotgun (WGS) entry which is preliminary data.</text>
</comment>
<accession>A0A139WR30</accession>
<evidence type="ECO:0000313" key="1">
    <source>
        <dbReference type="EMBL" id="KYC34900.1"/>
    </source>
</evidence>
<dbReference type="Proteomes" id="UP000076925">
    <property type="component" value="Unassembled WGS sequence"/>
</dbReference>
<organism evidence="1 2">
    <name type="scientific">Scytonema hofmannii PCC 7110</name>
    <dbReference type="NCBI Taxonomy" id="128403"/>
    <lineage>
        <taxon>Bacteria</taxon>
        <taxon>Bacillati</taxon>
        <taxon>Cyanobacteriota</taxon>
        <taxon>Cyanophyceae</taxon>
        <taxon>Nostocales</taxon>
        <taxon>Scytonemataceae</taxon>
        <taxon>Scytonema</taxon>
    </lineage>
</organism>
<gene>
    <name evidence="1" type="ORF">WA1_50205</name>
</gene>
<keyword evidence="2" id="KW-1185">Reference proteome</keyword>
<evidence type="ECO:0008006" key="3">
    <source>
        <dbReference type="Google" id="ProtNLM"/>
    </source>
</evidence>
<proteinExistence type="predicted"/>